<feature type="region of interest" description="Disordered" evidence="1">
    <location>
        <begin position="1"/>
        <end position="29"/>
    </location>
</feature>
<protein>
    <recommendedName>
        <fullName evidence="4">RNase H type-1 domain-containing protein</fullName>
    </recommendedName>
</protein>
<feature type="non-terminal residue" evidence="2">
    <location>
        <position position="1"/>
    </location>
</feature>
<keyword evidence="3" id="KW-1185">Reference proteome</keyword>
<dbReference type="Proteomes" id="UP001189429">
    <property type="component" value="Unassembled WGS sequence"/>
</dbReference>
<dbReference type="EMBL" id="CAUYUJ010017232">
    <property type="protein sequence ID" value="CAK0873033.1"/>
    <property type="molecule type" value="Genomic_DNA"/>
</dbReference>
<accession>A0ABN9VMI4</accession>
<sequence>VARAAAPPGVLRPLSQHLRRAAKQPAPPMQAEWLDTDRWATAFAGQWERAEHNNALEGRGALAVLRHLARSSRSRARRALVFTDSLAVVGALGKGRASSHQLLR</sequence>
<evidence type="ECO:0008006" key="4">
    <source>
        <dbReference type="Google" id="ProtNLM"/>
    </source>
</evidence>
<evidence type="ECO:0000256" key="1">
    <source>
        <dbReference type="SAM" id="MobiDB-lite"/>
    </source>
</evidence>
<proteinExistence type="predicted"/>
<organism evidence="2 3">
    <name type="scientific">Prorocentrum cordatum</name>
    <dbReference type="NCBI Taxonomy" id="2364126"/>
    <lineage>
        <taxon>Eukaryota</taxon>
        <taxon>Sar</taxon>
        <taxon>Alveolata</taxon>
        <taxon>Dinophyceae</taxon>
        <taxon>Prorocentrales</taxon>
        <taxon>Prorocentraceae</taxon>
        <taxon>Prorocentrum</taxon>
    </lineage>
</organism>
<evidence type="ECO:0000313" key="3">
    <source>
        <dbReference type="Proteomes" id="UP001189429"/>
    </source>
</evidence>
<name>A0ABN9VMI4_9DINO</name>
<evidence type="ECO:0000313" key="2">
    <source>
        <dbReference type="EMBL" id="CAK0873033.1"/>
    </source>
</evidence>
<comment type="caution">
    <text evidence="2">The sequence shown here is derived from an EMBL/GenBank/DDBJ whole genome shotgun (WGS) entry which is preliminary data.</text>
</comment>
<gene>
    <name evidence="2" type="ORF">PCOR1329_LOCUS58339</name>
</gene>
<reference evidence="2" key="1">
    <citation type="submission" date="2023-10" db="EMBL/GenBank/DDBJ databases">
        <authorList>
            <person name="Chen Y."/>
            <person name="Shah S."/>
            <person name="Dougan E. K."/>
            <person name="Thang M."/>
            <person name="Chan C."/>
        </authorList>
    </citation>
    <scope>NUCLEOTIDE SEQUENCE [LARGE SCALE GENOMIC DNA]</scope>
</reference>